<keyword evidence="4" id="KW-1185">Reference proteome</keyword>
<proteinExistence type="predicted"/>
<dbReference type="CDD" id="cd00048">
    <property type="entry name" value="DSRM_SF"/>
    <property type="match status" value="1"/>
</dbReference>
<feature type="compositionally biased region" description="Basic and acidic residues" evidence="1">
    <location>
        <begin position="120"/>
        <end position="136"/>
    </location>
</feature>
<dbReference type="Pfam" id="PF00035">
    <property type="entry name" value="dsrm"/>
    <property type="match status" value="1"/>
</dbReference>
<evidence type="ECO:0000256" key="1">
    <source>
        <dbReference type="SAM" id="MobiDB-lite"/>
    </source>
</evidence>
<dbReference type="OrthoDB" id="6363432at2759"/>
<feature type="region of interest" description="Disordered" evidence="1">
    <location>
        <begin position="117"/>
        <end position="151"/>
    </location>
</feature>
<comment type="caution">
    <text evidence="3">The sequence shown here is derived from an EMBL/GenBank/DDBJ whole genome shotgun (WGS) entry which is preliminary data.</text>
</comment>
<gene>
    <name evidence="3" type="ORF">FWK35_00005719</name>
</gene>
<dbReference type="GO" id="GO:0010468">
    <property type="term" value="P:regulation of gene expression"/>
    <property type="evidence" value="ECO:0007669"/>
    <property type="project" value="UniProtKB-ARBA"/>
</dbReference>
<dbReference type="SUPFAM" id="SSF54768">
    <property type="entry name" value="dsRNA-binding domain-like"/>
    <property type="match status" value="1"/>
</dbReference>
<dbReference type="InterPro" id="IPR014720">
    <property type="entry name" value="dsRBD_dom"/>
</dbReference>
<evidence type="ECO:0000313" key="4">
    <source>
        <dbReference type="Proteomes" id="UP000478052"/>
    </source>
</evidence>
<evidence type="ECO:0000259" key="2">
    <source>
        <dbReference type="SMART" id="SM00358"/>
    </source>
</evidence>
<dbReference type="Proteomes" id="UP000478052">
    <property type="component" value="Unassembled WGS sequence"/>
</dbReference>
<accession>A0A6G0ZKY7</accession>
<dbReference type="AlphaFoldDB" id="A0A6G0ZKY7"/>
<name>A0A6G0ZKY7_APHCR</name>
<evidence type="ECO:0000313" key="3">
    <source>
        <dbReference type="EMBL" id="KAF0771351.1"/>
    </source>
</evidence>
<dbReference type="Gene3D" id="3.30.160.20">
    <property type="match status" value="1"/>
</dbReference>
<dbReference type="EMBL" id="VUJU01000308">
    <property type="protein sequence ID" value="KAF0771351.1"/>
    <property type="molecule type" value="Genomic_DNA"/>
</dbReference>
<protein>
    <submittedName>
        <fullName evidence="3">Mediator of RNA polymerase II transcription subunit 15-like</fullName>
    </submittedName>
</protein>
<sequence length="182" mass="20735">MLNCFAVLSAKNKWINCDGKKSTNDKTGVKFPPKSKINPIEKKKRQNARLRRLVCPKSALMIFSELYKEVKIQTQERRMYTATINIDGQKHSGIHSSKNLAKQKACENFFRNMLGKKLSKQPEKEKKHPEDVKMELGENGSISKPKGPPQEDFPWPQLASLAIVFVAELCHSTLVQGQRLSR</sequence>
<reference evidence="3 4" key="1">
    <citation type="submission" date="2019-08" db="EMBL/GenBank/DDBJ databases">
        <title>Whole genome of Aphis craccivora.</title>
        <authorList>
            <person name="Voronova N.V."/>
            <person name="Shulinski R.S."/>
            <person name="Bandarenka Y.V."/>
            <person name="Zhorov D.G."/>
            <person name="Warner D."/>
        </authorList>
    </citation>
    <scope>NUCLEOTIDE SEQUENCE [LARGE SCALE GENOMIC DNA]</scope>
    <source>
        <strain evidence="3">180601</strain>
        <tissue evidence="3">Whole Body</tissue>
    </source>
</reference>
<dbReference type="SMART" id="SM00358">
    <property type="entry name" value="DSRM"/>
    <property type="match status" value="1"/>
</dbReference>
<feature type="domain" description="DRBM" evidence="2">
    <location>
        <begin position="56"/>
        <end position="114"/>
    </location>
</feature>
<organism evidence="3 4">
    <name type="scientific">Aphis craccivora</name>
    <name type="common">Cowpea aphid</name>
    <dbReference type="NCBI Taxonomy" id="307492"/>
    <lineage>
        <taxon>Eukaryota</taxon>
        <taxon>Metazoa</taxon>
        <taxon>Ecdysozoa</taxon>
        <taxon>Arthropoda</taxon>
        <taxon>Hexapoda</taxon>
        <taxon>Insecta</taxon>
        <taxon>Pterygota</taxon>
        <taxon>Neoptera</taxon>
        <taxon>Paraneoptera</taxon>
        <taxon>Hemiptera</taxon>
        <taxon>Sternorrhyncha</taxon>
        <taxon>Aphidomorpha</taxon>
        <taxon>Aphidoidea</taxon>
        <taxon>Aphididae</taxon>
        <taxon>Aphidini</taxon>
        <taxon>Aphis</taxon>
        <taxon>Aphis</taxon>
    </lineage>
</organism>